<dbReference type="AlphaFoldDB" id="A0A915KNI4"/>
<dbReference type="PROSITE" id="PS00125">
    <property type="entry name" value="SER_THR_PHOSPHATASE"/>
    <property type="match status" value="1"/>
</dbReference>
<protein>
    <recommendedName>
        <fullName evidence="1">Serine/threonine-protein phosphatase</fullName>
        <ecNumber evidence="1">3.1.3.16</ecNumber>
    </recommendedName>
</protein>
<name>A0A915KNI4_ROMCU</name>
<sequence length="106" mass="12088">MKARYPTDFFVLRGNHETAAINYHYGFFDEVTKRYSKDLWFRFQFAFDSLPIAALVANKLFCMHGGLSPELKSFSQIQSLALPFTVPDTTSLIGDILWSDPCGEVK</sequence>
<dbReference type="Proteomes" id="UP000887565">
    <property type="component" value="Unplaced"/>
</dbReference>
<dbReference type="WBParaSite" id="nRc.2.0.1.t39610-RA">
    <property type="protein sequence ID" value="nRc.2.0.1.t39610-RA"/>
    <property type="gene ID" value="nRc.2.0.1.g39610"/>
</dbReference>
<evidence type="ECO:0000313" key="4">
    <source>
        <dbReference type="WBParaSite" id="nRc.2.0.1.t39610-RA"/>
    </source>
</evidence>
<dbReference type="EC" id="3.1.3.16" evidence="1"/>
<dbReference type="SUPFAM" id="SSF56300">
    <property type="entry name" value="Metallo-dependent phosphatases"/>
    <property type="match status" value="1"/>
</dbReference>
<proteinExistence type="inferred from homology"/>
<dbReference type="PANTHER" id="PTHR11668:SF496">
    <property type="entry name" value="SERINE_THREONINE-PROTEIN PHOSPHATASE"/>
    <property type="match status" value="1"/>
</dbReference>
<dbReference type="InterPro" id="IPR050341">
    <property type="entry name" value="PP1_catalytic_subunit"/>
</dbReference>
<dbReference type="Pfam" id="PF00149">
    <property type="entry name" value="Metallophos"/>
    <property type="match status" value="1"/>
</dbReference>
<keyword evidence="3" id="KW-1185">Reference proteome</keyword>
<dbReference type="InterPro" id="IPR006186">
    <property type="entry name" value="Ser/Thr-sp_prot-phosphatase"/>
</dbReference>
<dbReference type="InterPro" id="IPR004843">
    <property type="entry name" value="Calcineurin-like_PHP"/>
</dbReference>
<keyword evidence="1" id="KW-0378">Hydrolase</keyword>
<dbReference type="PRINTS" id="PR00114">
    <property type="entry name" value="STPHPHTASE"/>
</dbReference>
<accession>A0A915KNI4</accession>
<dbReference type="GO" id="GO:0004722">
    <property type="term" value="F:protein serine/threonine phosphatase activity"/>
    <property type="evidence" value="ECO:0007669"/>
    <property type="project" value="UniProtKB-EC"/>
</dbReference>
<comment type="catalytic activity">
    <reaction evidence="1">
        <text>O-phospho-L-threonyl-[protein] + H2O = L-threonyl-[protein] + phosphate</text>
        <dbReference type="Rhea" id="RHEA:47004"/>
        <dbReference type="Rhea" id="RHEA-COMP:11060"/>
        <dbReference type="Rhea" id="RHEA-COMP:11605"/>
        <dbReference type="ChEBI" id="CHEBI:15377"/>
        <dbReference type="ChEBI" id="CHEBI:30013"/>
        <dbReference type="ChEBI" id="CHEBI:43474"/>
        <dbReference type="ChEBI" id="CHEBI:61977"/>
        <dbReference type="EC" id="3.1.3.16"/>
    </reaction>
</comment>
<evidence type="ECO:0000256" key="1">
    <source>
        <dbReference type="RuleBase" id="RU004273"/>
    </source>
</evidence>
<dbReference type="InterPro" id="IPR029052">
    <property type="entry name" value="Metallo-depent_PP-like"/>
</dbReference>
<reference evidence="4" key="1">
    <citation type="submission" date="2022-11" db="UniProtKB">
        <authorList>
            <consortium name="WormBaseParasite"/>
        </authorList>
    </citation>
    <scope>IDENTIFICATION</scope>
</reference>
<organism evidence="3 4">
    <name type="scientific">Romanomermis culicivorax</name>
    <name type="common">Nematode worm</name>
    <dbReference type="NCBI Taxonomy" id="13658"/>
    <lineage>
        <taxon>Eukaryota</taxon>
        <taxon>Metazoa</taxon>
        <taxon>Ecdysozoa</taxon>
        <taxon>Nematoda</taxon>
        <taxon>Enoplea</taxon>
        <taxon>Dorylaimia</taxon>
        <taxon>Mermithida</taxon>
        <taxon>Mermithoidea</taxon>
        <taxon>Mermithidae</taxon>
        <taxon>Romanomermis</taxon>
    </lineage>
</organism>
<dbReference type="SMART" id="SM00156">
    <property type="entry name" value="PP2Ac"/>
    <property type="match status" value="1"/>
</dbReference>
<dbReference type="OMA" id="AAINYHY"/>
<dbReference type="PANTHER" id="PTHR11668">
    <property type="entry name" value="SERINE/THREONINE PROTEIN PHOSPHATASE"/>
    <property type="match status" value="1"/>
</dbReference>
<feature type="domain" description="Serine/threonine specific protein phosphatases" evidence="2">
    <location>
        <begin position="12"/>
        <end position="17"/>
    </location>
</feature>
<comment type="similarity">
    <text evidence="1">Belongs to the PPP phosphatase family.</text>
</comment>
<evidence type="ECO:0000259" key="2">
    <source>
        <dbReference type="PROSITE" id="PS00125"/>
    </source>
</evidence>
<dbReference type="GO" id="GO:0005737">
    <property type="term" value="C:cytoplasm"/>
    <property type="evidence" value="ECO:0007669"/>
    <property type="project" value="TreeGrafter"/>
</dbReference>
<evidence type="ECO:0000313" key="3">
    <source>
        <dbReference type="Proteomes" id="UP000887565"/>
    </source>
</evidence>
<dbReference type="Gene3D" id="3.60.21.10">
    <property type="match status" value="1"/>
</dbReference>